<accession>A0A814S7M4</accession>
<evidence type="ECO:0000313" key="2">
    <source>
        <dbReference type="Proteomes" id="UP000663879"/>
    </source>
</evidence>
<dbReference type="EMBL" id="CAJNOC010010932">
    <property type="protein sequence ID" value="CAF1144401.1"/>
    <property type="molecule type" value="Genomic_DNA"/>
</dbReference>
<dbReference type="AlphaFoldDB" id="A0A814S7M4"/>
<sequence>MSDLNLNFNDQILSLSISHDLKNLLISLFVNLNDLNGRFLTNENKIKELNSTVFNDHTKRTITQTAKSIYDHGVNILKLSKGFNFKASILNIEHNEDHRKPALIQIQNYLKHRRQKHGEVNSIDGLLEYVQPKLFSNIDIIEYAVDLPFYFGAEINEGNDDSHFHLGITSKQLNK</sequence>
<evidence type="ECO:0000313" key="1">
    <source>
        <dbReference type="EMBL" id="CAF1144401.1"/>
    </source>
</evidence>
<proteinExistence type="predicted"/>
<dbReference type="OrthoDB" id="117733at2759"/>
<reference evidence="1" key="1">
    <citation type="submission" date="2021-02" db="EMBL/GenBank/DDBJ databases">
        <authorList>
            <person name="Nowell W R."/>
        </authorList>
    </citation>
    <scope>NUCLEOTIDE SEQUENCE</scope>
    <source>
        <strain evidence="1">Ploen Becks lab</strain>
    </source>
</reference>
<comment type="caution">
    <text evidence="1">The sequence shown here is derived from an EMBL/GenBank/DDBJ whole genome shotgun (WGS) entry which is preliminary data.</text>
</comment>
<dbReference type="Proteomes" id="UP000663879">
    <property type="component" value="Unassembled WGS sequence"/>
</dbReference>
<organism evidence="1 2">
    <name type="scientific">Brachionus calyciflorus</name>
    <dbReference type="NCBI Taxonomy" id="104777"/>
    <lineage>
        <taxon>Eukaryota</taxon>
        <taxon>Metazoa</taxon>
        <taxon>Spiralia</taxon>
        <taxon>Gnathifera</taxon>
        <taxon>Rotifera</taxon>
        <taxon>Eurotatoria</taxon>
        <taxon>Monogononta</taxon>
        <taxon>Pseudotrocha</taxon>
        <taxon>Ploima</taxon>
        <taxon>Brachionidae</taxon>
        <taxon>Brachionus</taxon>
    </lineage>
</organism>
<name>A0A814S7M4_9BILA</name>
<protein>
    <submittedName>
        <fullName evidence="1">Uncharacterized protein</fullName>
    </submittedName>
</protein>
<gene>
    <name evidence="1" type="ORF">OXX778_LOCUS23033</name>
</gene>
<keyword evidence="2" id="KW-1185">Reference proteome</keyword>